<name>A0AAQ1MF11_9FIRM</name>
<dbReference type="Proteomes" id="UP000184089">
    <property type="component" value="Unassembled WGS sequence"/>
</dbReference>
<evidence type="ECO:0000313" key="1">
    <source>
        <dbReference type="EMBL" id="SHG48714.1"/>
    </source>
</evidence>
<gene>
    <name evidence="1" type="ORF">SAMN05444424_2538</name>
</gene>
<reference evidence="2" key="1">
    <citation type="submission" date="2016-11" db="EMBL/GenBank/DDBJ databases">
        <authorList>
            <person name="Jaros S."/>
            <person name="Januszkiewicz K."/>
            <person name="Wedrychowicz H."/>
        </authorList>
    </citation>
    <scope>NUCLEOTIDE SEQUENCE [LARGE SCALE GENOMIC DNA]</scope>
    <source>
        <strain evidence="2">DSM 4029</strain>
    </source>
</reference>
<sequence>MAHKNRLSRRVLPLLLAALFCLSGCTFGLSASVEDLMKAPLFSKEQQAIIQALNRGTKGEIKLSYPKEGAYRTPVVLFDINSDGVEEALAFYTEKDKVNVHLAVLQLQSHEDGESEWNIVFDQEGRGNQIGFVRFDHISHLSYYNILVGWNVFGESNNSLAIYGYQQGEDGEHIVEFMSREYEQFICEDMDGDYFSELVFLSASRTEEGVKAAVYKDVGRSAVEKVTEQTLDPRIVAVRKLAVGSGESGKLLYIDGLTKENLLATEVLAYQNGVLSLVQREAVVSQSQRQKTELYSQDIDRDEKVEVPIFTADKKASLVQMRPASGYQVDWYEVGEKRFVYDRTTYENEVYKFRLTLPAQWQTGVTFESNLDNTVITCKRGDAVRFSILRLPRDESAQSYQSSGFEKIGSSGNYIYYCKPQEDSNRESILNVVKSGFSILN</sequence>
<accession>A0AAQ1MF11</accession>
<comment type="caution">
    <text evidence="1">The sequence shown here is derived from an EMBL/GenBank/DDBJ whole genome shotgun (WGS) entry which is preliminary data.</text>
</comment>
<dbReference type="AlphaFoldDB" id="A0AAQ1MF11"/>
<dbReference type="RefSeq" id="WP_021659971.1">
    <property type="nucleotide sequence ID" value="NZ_FQVY01000004.1"/>
</dbReference>
<dbReference type="EMBL" id="FQVY01000004">
    <property type="protein sequence ID" value="SHG48714.1"/>
    <property type="molecule type" value="Genomic_DNA"/>
</dbReference>
<evidence type="ECO:0000313" key="2">
    <source>
        <dbReference type="Proteomes" id="UP000184089"/>
    </source>
</evidence>
<evidence type="ECO:0008006" key="3">
    <source>
        <dbReference type="Google" id="ProtNLM"/>
    </source>
</evidence>
<proteinExistence type="predicted"/>
<organism evidence="1 2">
    <name type="scientific">Bittarella massiliensis</name>
    <name type="common">ex Durand et al. 2017</name>
    <dbReference type="NCBI Taxonomy" id="1720313"/>
    <lineage>
        <taxon>Bacteria</taxon>
        <taxon>Bacillati</taxon>
        <taxon>Bacillota</taxon>
        <taxon>Clostridia</taxon>
        <taxon>Eubacteriales</taxon>
        <taxon>Oscillospiraceae</taxon>
        <taxon>Bittarella (ex Durand et al. 2017)</taxon>
    </lineage>
</organism>
<protein>
    <recommendedName>
        <fullName evidence="3">VCBS repeat-containing protein</fullName>
    </recommendedName>
</protein>